<dbReference type="GO" id="GO:0005758">
    <property type="term" value="C:mitochondrial intermembrane space"/>
    <property type="evidence" value="ECO:0007669"/>
    <property type="project" value="UniProtKB-SubCell"/>
</dbReference>
<evidence type="ECO:0000256" key="1">
    <source>
        <dbReference type="ARBA" id="ARBA00004120"/>
    </source>
</evidence>
<dbReference type="AlphaFoldDB" id="A0A9W7AYS4"/>
<keyword evidence="7" id="KW-0963">Cytoplasm</keyword>
<dbReference type="OrthoDB" id="302784at2759"/>
<dbReference type="InterPro" id="IPR042541">
    <property type="entry name" value="BART_sf"/>
</dbReference>
<keyword evidence="10" id="KW-0206">Cytoskeleton</keyword>
<evidence type="ECO:0000256" key="6">
    <source>
        <dbReference type="ARBA" id="ARBA00014849"/>
    </source>
</evidence>
<keyword evidence="8" id="KW-0969">Cilium</keyword>
<protein>
    <recommendedName>
        <fullName evidence="6">ADP-ribosylation factor-like protein 2-binding protein</fullName>
    </recommendedName>
</protein>
<evidence type="ECO:0000256" key="10">
    <source>
        <dbReference type="ARBA" id="ARBA00023212"/>
    </source>
</evidence>
<organism evidence="15 16">
    <name type="scientific">Triparma strigata</name>
    <dbReference type="NCBI Taxonomy" id="1606541"/>
    <lineage>
        <taxon>Eukaryota</taxon>
        <taxon>Sar</taxon>
        <taxon>Stramenopiles</taxon>
        <taxon>Ochrophyta</taxon>
        <taxon>Bolidophyceae</taxon>
        <taxon>Parmales</taxon>
        <taxon>Triparmaceae</taxon>
        <taxon>Triparma</taxon>
    </lineage>
</organism>
<dbReference type="GO" id="GO:0005813">
    <property type="term" value="C:centrosome"/>
    <property type="evidence" value="ECO:0007669"/>
    <property type="project" value="UniProtKB-SubCell"/>
</dbReference>
<evidence type="ECO:0000256" key="7">
    <source>
        <dbReference type="ARBA" id="ARBA00022490"/>
    </source>
</evidence>
<dbReference type="GO" id="GO:0051457">
    <property type="term" value="P:maintenance of protein location in nucleus"/>
    <property type="evidence" value="ECO:0007669"/>
    <property type="project" value="TreeGrafter"/>
</dbReference>
<keyword evidence="11" id="KW-0539">Nucleus</keyword>
<evidence type="ECO:0000313" key="16">
    <source>
        <dbReference type="Proteomes" id="UP001165085"/>
    </source>
</evidence>
<dbReference type="PANTHER" id="PTHR15487">
    <property type="entry name" value="ADP-RIBOSYLATION FACTOR-LIKE PROTEIN 2-BINDING PROTEIN"/>
    <property type="match status" value="1"/>
</dbReference>
<sequence>MDKVDFGCLEDSGEEILIDGGDSNVSEEDQYFDEIVGALENILMLEEFNDLQNDFCEQHCEVFEDTEESKLVYTDLFSQYTELIEGYIIGRLTLEIDDFSMDKFGALLADRQDEITGDVFDMLMSFTDFEEFKSLMLSHKNQGEGFSGGIDGCLGIVSKENFAVGGTGAGIEASPMKMAAAGRKDVLSPASREAKDAGLSP</sequence>
<gene>
    <name evidence="15" type="ORF">TrST_g1173</name>
</gene>
<reference evidence="16" key="1">
    <citation type="journal article" date="2023" name="Commun. Biol.">
        <title>Genome analysis of Parmales, the sister group of diatoms, reveals the evolutionary specialization of diatoms from phago-mixotrophs to photoautotrophs.</title>
        <authorList>
            <person name="Ban H."/>
            <person name="Sato S."/>
            <person name="Yoshikawa S."/>
            <person name="Yamada K."/>
            <person name="Nakamura Y."/>
            <person name="Ichinomiya M."/>
            <person name="Sato N."/>
            <person name="Blanc-Mathieu R."/>
            <person name="Endo H."/>
            <person name="Kuwata A."/>
            <person name="Ogata H."/>
        </authorList>
    </citation>
    <scope>NUCLEOTIDE SEQUENCE [LARGE SCALE GENOMIC DNA]</scope>
    <source>
        <strain evidence="16">NIES 3701</strain>
    </source>
</reference>
<accession>A0A9W7AYS4</accession>
<dbReference type="Gene3D" id="1.20.1520.10">
    <property type="entry name" value="ADP-ribosylation factor-like 2-binding protein, domain"/>
    <property type="match status" value="1"/>
</dbReference>
<comment type="subcellular location">
    <subcellularLocation>
        <location evidence="1">Cytoplasm</location>
        <location evidence="1">Cytoskeleton</location>
        <location evidence="1">Cilium basal body</location>
    </subcellularLocation>
    <subcellularLocation>
        <location evidence="3">Cytoplasm</location>
        <location evidence="3">Cytoskeleton</location>
        <location evidence="3">Microtubule organizing center</location>
        <location evidence="3">Centrosome</location>
    </subcellularLocation>
    <subcellularLocation>
        <location evidence="4">Mitochondrion intermembrane space</location>
    </subcellularLocation>
    <subcellularLocation>
        <location evidence="2">Nucleus</location>
    </subcellularLocation>
</comment>
<evidence type="ECO:0000313" key="15">
    <source>
        <dbReference type="EMBL" id="GMH79021.1"/>
    </source>
</evidence>
<proteinExistence type="inferred from homology"/>
<name>A0A9W7AYS4_9STRA</name>
<dbReference type="InterPro" id="IPR038849">
    <property type="entry name" value="ARL2BP"/>
</dbReference>
<keyword evidence="16" id="KW-1185">Reference proteome</keyword>
<dbReference type="GO" id="GO:0005634">
    <property type="term" value="C:nucleus"/>
    <property type="evidence" value="ECO:0007669"/>
    <property type="project" value="UniProtKB-SubCell"/>
</dbReference>
<comment type="caution">
    <text evidence="15">The sequence shown here is derived from an EMBL/GenBank/DDBJ whole genome shotgun (WGS) entry which is preliminary data.</text>
</comment>
<dbReference type="Pfam" id="PF11527">
    <property type="entry name" value="ARL2_Bind_BART"/>
    <property type="match status" value="1"/>
</dbReference>
<evidence type="ECO:0000259" key="14">
    <source>
        <dbReference type="Pfam" id="PF11527"/>
    </source>
</evidence>
<evidence type="ECO:0000256" key="4">
    <source>
        <dbReference type="ARBA" id="ARBA00004569"/>
    </source>
</evidence>
<evidence type="ECO:0000256" key="3">
    <source>
        <dbReference type="ARBA" id="ARBA00004300"/>
    </source>
</evidence>
<dbReference type="PANTHER" id="PTHR15487:SF4">
    <property type="entry name" value="ADP-RIBOSYLATION FACTOR-LIKE PROTEIN 2-BINDING PROTEIN"/>
    <property type="match status" value="1"/>
</dbReference>
<keyword evidence="12" id="KW-0966">Cell projection</keyword>
<comment type="similarity">
    <text evidence="5">Belongs to the ARL2BP family.</text>
</comment>
<evidence type="ECO:0000256" key="2">
    <source>
        <dbReference type="ARBA" id="ARBA00004123"/>
    </source>
</evidence>
<dbReference type="InterPro" id="IPR023379">
    <property type="entry name" value="BART_dom"/>
</dbReference>
<feature type="region of interest" description="Disordered" evidence="13">
    <location>
        <begin position="182"/>
        <end position="201"/>
    </location>
</feature>
<evidence type="ECO:0000256" key="5">
    <source>
        <dbReference type="ARBA" id="ARBA00009880"/>
    </source>
</evidence>
<keyword evidence="9" id="KW-0496">Mitochondrion</keyword>
<evidence type="ECO:0000256" key="12">
    <source>
        <dbReference type="ARBA" id="ARBA00023273"/>
    </source>
</evidence>
<evidence type="ECO:0000256" key="13">
    <source>
        <dbReference type="SAM" id="MobiDB-lite"/>
    </source>
</evidence>
<evidence type="ECO:0000256" key="8">
    <source>
        <dbReference type="ARBA" id="ARBA00023069"/>
    </source>
</evidence>
<feature type="domain" description="BART" evidence="14">
    <location>
        <begin position="32"/>
        <end position="144"/>
    </location>
</feature>
<evidence type="ECO:0000256" key="11">
    <source>
        <dbReference type="ARBA" id="ARBA00023242"/>
    </source>
</evidence>
<dbReference type="EMBL" id="BRXY01000230">
    <property type="protein sequence ID" value="GMH79021.1"/>
    <property type="molecule type" value="Genomic_DNA"/>
</dbReference>
<dbReference type="Proteomes" id="UP001165085">
    <property type="component" value="Unassembled WGS sequence"/>
</dbReference>
<evidence type="ECO:0000256" key="9">
    <source>
        <dbReference type="ARBA" id="ARBA00023128"/>
    </source>
</evidence>